<keyword evidence="2" id="KW-1185">Reference proteome</keyword>
<organism evidence="1 2">
    <name type="scientific">Dendrothele bispora (strain CBS 962.96)</name>
    <dbReference type="NCBI Taxonomy" id="1314807"/>
    <lineage>
        <taxon>Eukaryota</taxon>
        <taxon>Fungi</taxon>
        <taxon>Dikarya</taxon>
        <taxon>Basidiomycota</taxon>
        <taxon>Agaricomycotina</taxon>
        <taxon>Agaricomycetes</taxon>
        <taxon>Agaricomycetidae</taxon>
        <taxon>Agaricales</taxon>
        <taxon>Agaricales incertae sedis</taxon>
        <taxon>Dendrothele</taxon>
    </lineage>
</organism>
<accession>A0A4S8LZQ1</accession>
<dbReference type="EMBL" id="ML179215">
    <property type="protein sequence ID" value="THU94783.1"/>
    <property type="molecule type" value="Genomic_DNA"/>
</dbReference>
<dbReference type="AlphaFoldDB" id="A0A4S8LZQ1"/>
<protein>
    <submittedName>
        <fullName evidence="1">Uncharacterized protein</fullName>
    </submittedName>
</protein>
<reference evidence="1 2" key="1">
    <citation type="journal article" date="2019" name="Nat. Ecol. Evol.">
        <title>Megaphylogeny resolves global patterns of mushroom evolution.</title>
        <authorList>
            <person name="Varga T."/>
            <person name="Krizsan K."/>
            <person name="Foldi C."/>
            <person name="Dima B."/>
            <person name="Sanchez-Garcia M."/>
            <person name="Sanchez-Ramirez S."/>
            <person name="Szollosi G.J."/>
            <person name="Szarkandi J.G."/>
            <person name="Papp V."/>
            <person name="Albert L."/>
            <person name="Andreopoulos W."/>
            <person name="Angelini C."/>
            <person name="Antonin V."/>
            <person name="Barry K.W."/>
            <person name="Bougher N.L."/>
            <person name="Buchanan P."/>
            <person name="Buyck B."/>
            <person name="Bense V."/>
            <person name="Catcheside P."/>
            <person name="Chovatia M."/>
            <person name="Cooper J."/>
            <person name="Damon W."/>
            <person name="Desjardin D."/>
            <person name="Finy P."/>
            <person name="Geml J."/>
            <person name="Haridas S."/>
            <person name="Hughes K."/>
            <person name="Justo A."/>
            <person name="Karasinski D."/>
            <person name="Kautmanova I."/>
            <person name="Kiss B."/>
            <person name="Kocsube S."/>
            <person name="Kotiranta H."/>
            <person name="LaButti K.M."/>
            <person name="Lechner B.E."/>
            <person name="Liimatainen K."/>
            <person name="Lipzen A."/>
            <person name="Lukacs Z."/>
            <person name="Mihaltcheva S."/>
            <person name="Morgado L.N."/>
            <person name="Niskanen T."/>
            <person name="Noordeloos M.E."/>
            <person name="Ohm R.A."/>
            <person name="Ortiz-Santana B."/>
            <person name="Ovrebo C."/>
            <person name="Racz N."/>
            <person name="Riley R."/>
            <person name="Savchenko A."/>
            <person name="Shiryaev A."/>
            <person name="Soop K."/>
            <person name="Spirin V."/>
            <person name="Szebenyi C."/>
            <person name="Tomsovsky M."/>
            <person name="Tulloss R.E."/>
            <person name="Uehling J."/>
            <person name="Grigoriev I.V."/>
            <person name="Vagvolgyi C."/>
            <person name="Papp T."/>
            <person name="Martin F.M."/>
            <person name="Miettinen O."/>
            <person name="Hibbett D.S."/>
            <person name="Nagy L.G."/>
        </authorList>
    </citation>
    <scope>NUCLEOTIDE SEQUENCE [LARGE SCALE GENOMIC DNA]</scope>
    <source>
        <strain evidence="1 2">CBS 962.96</strain>
    </source>
</reference>
<name>A0A4S8LZQ1_DENBC</name>
<proteinExistence type="predicted"/>
<dbReference type="Proteomes" id="UP000297245">
    <property type="component" value="Unassembled WGS sequence"/>
</dbReference>
<sequence length="209" mass="23429">MYLDAQMAASPWRNDKAERMVFSSESKSFCFSAQFWNPERKRHTSLACPLNGSSFSMLDLLPEFINPAASWLNCSCKACWHSAICLRTLWISDISGLSTRIGDATGLGLRIGGVGSLIGLGVQSWYRNGELVCVRARLLGTVYSVIKVRGIWKINGGSVEGVKTVKETFARRRFGISSFWFWSKNGISSRSVVRVFLVGIRCRELRRFV</sequence>
<evidence type="ECO:0000313" key="1">
    <source>
        <dbReference type="EMBL" id="THU94783.1"/>
    </source>
</evidence>
<evidence type="ECO:0000313" key="2">
    <source>
        <dbReference type="Proteomes" id="UP000297245"/>
    </source>
</evidence>
<gene>
    <name evidence="1" type="ORF">K435DRAFT_798626</name>
</gene>